<dbReference type="eggNOG" id="KOG2202">
    <property type="taxonomic scope" value="Eukaryota"/>
</dbReference>
<dbReference type="InterPro" id="IPR009145">
    <property type="entry name" value="U2AF_small"/>
</dbReference>
<evidence type="ECO:0000256" key="3">
    <source>
        <dbReference type="ARBA" id="ARBA00022771"/>
    </source>
</evidence>
<keyword evidence="4" id="KW-0862">Zinc</keyword>
<dbReference type="GO" id="GO:0005681">
    <property type="term" value="C:spliceosomal complex"/>
    <property type="evidence" value="ECO:0000318"/>
    <property type="project" value="GO_Central"/>
</dbReference>
<dbReference type="AlphaFoldDB" id="A0A059B928"/>
<dbReference type="EMBL" id="KK198759">
    <property type="protein sequence ID" value="KCW62732.1"/>
    <property type="molecule type" value="Genomic_DNA"/>
</dbReference>
<dbReference type="GO" id="GO:0008270">
    <property type="term" value="F:zinc ion binding"/>
    <property type="evidence" value="ECO:0007669"/>
    <property type="project" value="UniProtKB-KW"/>
</dbReference>
<organism evidence="5">
    <name type="scientific">Eucalyptus grandis</name>
    <name type="common">Flooded gum</name>
    <dbReference type="NCBI Taxonomy" id="71139"/>
    <lineage>
        <taxon>Eukaryota</taxon>
        <taxon>Viridiplantae</taxon>
        <taxon>Streptophyta</taxon>
        <taxon>Embryophyta</taxon>
        <taxon>Tracheophyta</taxon>
        <taxon>Spermatophyta</taxon>
        <taxon>Magnoliopsida</taxon>
        <taxon>eudicotyledons</taxon>
        <taxon>Gunneridae</taxon>
        <taxon>Pentapetalae</taxon>
        <taxon>rosids</taxon>
        <taxon>malvids</taxon>
        <taxon>Myrtales</taxon>
        <taxon>Myrtaceae</taxon>
        <taxon>Myrtoideae</taxon>
        <taxon>Eucalypteae</taxon>
        <taxon>Eucalyptus</taxon>
    </lineage>
</organism>
<dbReference type="PRINTS" id="PR01848">
    <property type="entry name" value="U2AUXFACTOR"/>
</dbReference>
<sequence length="128" mass="14667">MISVLIFCNNDRYQHDFSRNESLDLNLPGSFEAITLAAETLALVFQTPSNSQIQFLSQVCKNGSFHLRGNVYVHYKSMDSAMLVYNSIDGRFFAGKQVKCEFVNVTRWKVAICRKCMKSRFKGSHKEI</sequence>
<dbReference type="STRING" id="71139.A0A059B928"/>
<dbReference type="InParanoid" id="A0A059B928"/>
<dbReference type="GO" id="GO:0089701">
    <property type="term" value="C:U2AF complex"/>
    <property type="evidence" value="ECO:0000318"/>
    <property type="project" value="GO_Central"/>
</dbReference>
<evidence type="ECO:0000313" key="5">
    <source>
        <dbReference type="EMBL" id="KCW62732.1"/>
    </source>
</evidence>
<keyword evidence="3" id="KW-0863">Zinc-finger</keyword>
<name>A0A059B928_EUCGR</name>
<gene>
    <name evidence="5" type="ORF">EUGRSUZ_G00321</name>
</gene>
<dbReference type="GO" id="GO:0000398">
    <property type="term" value="P:mRNA splicing, via spliceosome"/>
    <property type="evidence" value="ECO:0000318"/>
    <property type="project" value="GO_Central"/>
</dbReference>
<evidence type="ECO:0000256" key="2">
    <source>
        <dbReference type="ARBA" id="ARBA00022737"/>
    </source>
</evidence>
<dbReference type="InterPro" id="IPR012677">
    <property type="entry name" value="Nucleotide-bd_a/b_plait_sf"/>
</dbReference>
<evidence type="ECO:0000256" key="1">
    <source>
        <dbReference type="ARBA" id="ARBA00022723"/>
    </source>
</evidence>
<dbReference type="Gramene" id="KCW62732">
    <property type="protein sequence ID" value="KCW62732"/>
    <property type="gene ID" value="EUGRSUZ_G00321"/>
</dbReference>
<accession>A0A059B928</accession>
<dbReference type="GO" id="GO:0030628">
    <property type="term" value="F:pre-mRNA 3'-splice site binding"/>
    <property type="evidence" value="ECO:0000318"/>
    <property type="project" value="GO_Central"/>
</dbReference>
<reference evidence="5" key="1">
    <citation type="submission" date="2013-07" db="EMBL/GenBank/DDBJ databases">
        <title>The genome of Eucalyptus grandis.</title>
        <authorList>
            <person name="Schmutz J."/>
            <person name="Hayes R."/>
            <person name="Myburg A."/>
            <person name="Tuskan G."/>
            <person name="Grattapaglia D."/>
            <person name="Rokhsar D.S."/>
        </authorList>
    </citation>
    <scope>NUCLEOTIDE SEQUENCE</scope>
    <source>
        <tissue evidence="5">Leaf extractions</tissue>
    </source>
</reference>
<proteinExistence type="predicted"/>
<dbReference type="Gene3D" id="3.30.70.330">
    <property type="match status" value="1"/>
</dbReference>
<evidence type="ECO:0000256" key="4">
    <source>
        <dbReference type="ARBA" id="ARBA00022833"/>
    </source>
</evidence>
<dbReference type="InterPro" id="IPR035979">
    <property type="entry name" value="RBD_domain_sf"/>
</dbReference>
<protein>
    <submittedName>
        <fullName evidence="5">Uncharacterized protein</fullName>
    </submittedName>
</protein>
<dbReference type="PANTHER" id="PTHR12620">
    <property type="entry name" value="U2 SNRNP AUXILIARY FACTOR, SMALL SUBUNIT"/>
    <property type="match status" value="1"/>
</dbReference>
<dbReference type="SUPFAM" id="SSF54928">
    <property type="entry name" value="RNA-binding domain, RBD"/>
    <property type="match status" value="1"/>
</dbReference>
<keyword evidence="2" id="KW-0677">Repeat</keyword>
<keyword evidence="1" id="KW-0479">Metal-binding</keyword>